<keyword evidence="4" id="KW-0175">Coiled coil</keyword>
<dbReference type="InterPro" id="IPR001611">
    <property type="entry name" value="Leu-rich_rpt"/>
</dbReference>
<evidence type="ECO:0000256" key="5">
    <source>
        <dbReference type="SAM" id="MobiDB-lite"/>
    </source>
</evidence>
<dbReference type="Proteomes" id="UP000186817">
    <property type="component" value="Unassembled WGS sequence"/>
</dbReference>
<dbReference type="Pfam" id="PF12799">
    <property type="entry name" value="LRR_4"/>
    <property type="match status" value="1"/>
</dbReference>
<feature type="repeat" description="PPR" evidence="3">
    <location>
        <begin position="1366"/>
        <end position="1400"/>
    </location>
</feature>
<dbReference type="SMART" id="SM00365">
    <property type="entry name" value="LRR_SD22"/>
    <property type="match status" value="4"/>
</dbReference>
<dbReference type="InterPro" id="IPR000626">
    <property type="entry name" value="Ubiquitin-like_dom"/>
</dbReference>
<accession>A0A1Q9DFL4</accession>
<evidence type="ECO:0000256" key="4">
    <source>
        <dbReference type="SAM" id="Coils"/>
    </source>
</evidence>
<dbReference type="Gene3D" id="1.25.40.10">
    <property type="entry name" value="Tetratricopeptide repeat domain"/>
    <property type="match status" value="4"/>
</dbReference>
<sequence>MDSEEEEDADWFCVLQPVAVRAAPRESAARRGSLVAGQRIQVRPGRKQDADGNSWIRLTLLELWRSCRATSRTARGFVPLADQGFPVLRGPLTTGECPLDSEQLVGFLRWWPLDPLPPMQPATFGGSWLCHWETAPGQDNIKARWLSPGELQLVGPAGTKAGEVCGWLEEDIGFGADFSVVLIQDLPGLGRCSPITAPAVMHGTAFARPMSPMSAVLADEEHAGPKKEGYANMAPVDPGIPRMTPEVLVKSCMENRGYETPELNEVLILHYKGFRKIEGLEAYWNVRSLFLECNGIRKLENLECMPELVSLYVQSNCIAEIEGLETLQNLQYLNLSHNSLSRVQGLQNLHRLETLNLSANKLEDVAALAGLAERPTLKSVDVSCNYFEDGESLLAFWSEHLPQVECVYIHHNPCSRALKDARRRLVSTLPKLRWIDERPVTAIERAGCEAWAQGGKDAELSAKQDFWRKEKDEKQRSFENFRRVQKAYSERAKAQRQAEEARSAARQQAAADMEKTGVLAEGYVLMPDKTRPTTAPAGGYPSHSEQNKEVLAKVQAILMSRKEQAAKDAETVAVEVHGKDGLLEDVPKSATSTSKTVTKPSVIMHEPEGPKGEQSQPESKENDTPQLKSPAEATNCVQEADKSEKKEPQLMATAKGEYHPLRSKESTRTQVSQPFCAISQRRPRLCLAREGPLRDLLGWAPEGARPACCAFDEESQVSEQVLANFEALSQLMEAVCLPGHLAPGVVFTVTPGELPMPEVVSEALGLNAAERQKCRLLACNTPSFDWADEDTIGQSVSEKAGAALRAAPGSARRRADAGALLAGFGALYAFEVEIARVGCPVLYCARSEALGKPVLGIAAVRHYRRPRDPDPDEPPPLAPGLAVSLLRGFGGDSSVISASRSWTVRELKEVIKRDSGISEHQQRLVLASSQDAVEDHQVLGDLSPEAELTLQLLCLEPRWAAARQCLHEEPEAWEDLAEDLQRDRDLMLLTVSQRPALLRGSGFTGDAEMVLVAARKDPAMLDAADHRLWLDDSFAEAASIPLQSLSKRRNGLLTADALCCIAAIRACAKSVQWQWCLQLVPGMLANDDGCDEITLNTAITACGVGQNWREALELLFRMPTLRKAPSVISFNSAINACGQKWCAAVHLLDIIFARRLVPDVIAYGSVINAGQRSGQWHMSLSVLHRLMPSRRVSPDQITFNAAISACGGSGNWEMALWLLFEMNAARRSPNVISFNAAITACDIGKQWRKAIELLAGMAASRVMPNRISFTAALSAAGRQGQWQVALQLLSDTPAPNQLTYNAGISACEKGGQWVLALNLFSEMPAQSISHDRISFNSLASACEKCSQWHAALVVLHRMSFSAILPNQIGFNAVISACEKAGQWQASLQLLDDMPAAKAVPDLITYNATISSCESASKWQAALQVFDEVRDAELRPNVVTFTAAISSCDRGCQWEIAVQLMSDMGPAAIEPNLVSYNATLSSCGRRGQWQVLVLLLSDLILAALVPDAITFRLSVSACEKLGQVGTGCGRTLSAQFCNF</sequence>
<evidence type="ECO:0000256" key="2">
    <source>
        <dbReference type="ARBA" id="ARBA00022737"/>
    </source>
</evidence>
<dbReference type="Pfam" id="PF01535">
    <property type="entry name" value="PPR"/>
    <property type="match status" value="1"/>
</dbReference>
<dbReference type="Gene3D" id="3.10.20.90">
    <property type="entry name" value="Phosphatidylinositol 3-kinase Catalytic Subunit, Chain A, domain 1"/>
    <property type="match status" value="1"/>
</dbReference>
<feature type="domain" description="Ubiquitin-like" evidence="6">
    <location>
        <begin position="881"/>
        <end position="953"/>
    </location>
</feature>
<dbReference type="PROSITE" id="PS51375">
    <property type="entry name" value="PPR"/>
    <property type="match status" value="5"/>
</dbReference>
<feature type="region of interest" description="Disordered" evidence="5">
    <location>
        <begin position="583"/>
        <end position="649"/>
    </location>
</feature>
<dbReference type="Gene3D" id="3.80.10.10">
    <property type="entry name" value="Ribonuclease Inhibitor"/>
    <property type="match status" value="2"/>
</dbReference>
<organism evidence="7 8">
    <name type="scientific">Symbiodinium microadriaticum</name>
    <name type="common">Dinoflagellate</name>
    <name type="synonym">Zooxanthella microadriatica</name>
    <dbReference type="NCBI Taxonomy" id="2951"/>
    <lineage>
        <taxon>Eukaryota</taxon>
        <taxon>Sar</taxon>
        <taxon>Alveolata</taxon>
        <taxon>Dinophyceae</taxon>
        <taxon>Suessiales</taxon>
        <taxon>Symbiodiniaceae</taxon>
        <taxon>Symbiodinium</taxon>
    </lineage>
</organism>
<feature type="compositionally biased region" description="Low complexity" evidence="5">
    <location>
        <begin position="588"/>
        <end position="602"/>
    </location>
</feature>
<feature type="repeat" description="PPR" evidence="3">
    <location>
        <begin position="1195"/>
        <end position="1229"/>
    </location>
</feature>
<dbReference type="InterPro" id="IPR025875">
    <property type="entry name" value="Leu-rich_rpt_4"/>
</dbReference>
<feature type="compositionally biased region" description="Basic and acidic residues" evidence="5">
    <location>
        <begin position="639"/>
        <end position="648"/>
    </location>
</feature>
<reference evidence="7 8" key="1">
    <citation type="submission" date="2016-02" db="EMBL/GenBank/DDBJ databases">
        <title>Genome analysis of coral dinoflagellate symbionts highlights evolutionary adaptations to a symbiotic lifestyle.</title>
        <authorList>
            <person name="Aranda M."/>
            <person name="Li Y."/>
            <person name="Liew Y.J."/>
            <person name="Baumgarten S."/>
            <person name="Simakov O."/>
            <person name="Wilson M."/>
            <person name="Piel J."/>
            <person name="Ashoor H."/>
            <person name="Bougouffa S."/>
            <person name="Bajic V.B."/>
            <person name="Ryu T."/>
            <person name="Ravasi T."/>
            <person name="Bayer T."/>
            <person name="Micklem G."/>
            <person name="Kim H."/>
            <person name="Bhak J."/>
            <person name="Lajeunesse T.C."/>
            <person name="Voolstra C.R."/>
        </authorList>
    </citation>
    <scope>NUCLEOTIDE SEQUENCE [LARGE SCALE GENOMIC DNA]</scope>
    <source>
        <strain evidence="7 8">CCMP2467</strain>
    </source>
</reference>
<dbReference type="InterPro" id="IPR032675">
    <property type="entry name" value="LRR_dom_sf"/>
</dbReference>
<keyword evidence="8" id="KW-1185">Reference proteome</keyword>
<dbReference type="PROSITE" id="PS51450">
    <property type="entry name" value="LRR"/>
    <property type="match status" value="4"/>
</dbReference>
<comment type="caution">
    <text evidence="7">The sequence shown here is derived from an EMBL/GenBank/DDBJ whole genome shotgun (WGS) entry which is preliminary data.</text>
</comment>
<dbReference type="NCBIfam" id="TIGR00756">
    <property type="entry name" value="PPR"/>
    <property type="match status" value="1"/>
</dbReference>
<gene>
    <name evidence="7" type="primary">Dnaaf1</name>
    <name evidence="7" type="ORF">AK812_SmicGene24073</name>
</gene>
<feature type="repeat" description="PPR" evidence="3">
    <location>
        <begin position="1296"/>
        <end position="1330"/>
    </location>
</feature>
<proteinExistence type="predicted"/>
<evidence type="ECO:0000259" key="6">
    <source>
        <dbReference type="PROSITE" id="PS50053"/>
    </source>
</evidence>
<dbReference type="InterPro" id="IPR011990">
    <property type="entry name" value="TPR-like_helical_dom_sf"/>
</dbReference>
<feature type="repeat" description="PPR" evidence="3">
    <location>
        <begin position="1331"/>
        <end position="1365"/>
    </location>
</feature>
<feature type="coiled-coil region" evidence="4">
    <location>
        <begin position="484"/>
        <end position="511"/>
    </location>
</feature>
<dbReference type="OrthoDB" id="1904536at2759"/>
<evidence type="ECO:0000256" key="1">
    <source>
        <dbReference type="ARBA" id="ARBA00022614"/>
    </source>
</evidence>
<dbReference type="InterPro" id="IPR002885">
    <property type="entry name" value="PPR_rpt"/>
</dbReference>
<protein>
    <submittedName>
        <fullName evidence="7">Dynein assembly factor 1, axonemal</fullName>
    </submittedName>
</protein>
<evidence type="ECO:0000256" key="3">
    <source>
        <dbReference type="PROSITE-ProRule" id="PRU00708"/>
    </source>
</evidence>
<evidence type="ECO:0000313" key="7">
    <source>
        <dbReference type="EMBL" id="OLP93984.1"/>
    </source>
</evidence>
<feature type="repeat" description="PPR" evidence="3">
    <location>
        <begin position="1401"/>
        <end position="1435"/>
    </location>
</feature>
<dbReference type="PROSITE" id="PS50053">
    <property type="entry name" value="UBIQUITIN_2"/>
    <property type="match status" value="1"/>
</dbReference>
<evidence type="ECO:0000313" key="8">
    <source>
        <dbReference type="Proteomes" id="UP000186817"/>
    </source>
</evidence>
<name>A0A1Q9DFL4_SYMMI</name>
<dbReference type="Pfam" id="PF13812">
    <property type="entry name" value="PPR_3"/>
    <property type="match status" value="4"/>
</dbReference>
<dbReference type="SUPFAM" id="SSF54236">
    <property type="entry name" value="Ubiquitin-like"/>
    <property type="match status" value="1"/>
</dbReference>
<dbReference type="EMBL" id="LSRX01000563">
    <property type="protein sequence ID" value="OLP93984.1"/>
    <property type="molecule type" value="Genomic_DNA"/>
</dbReference>
<keyword evidence="2" id="KW-0677">Repeat</keyword>
<dbReference type="SUPFAM" id="SSF52075">
    <property type="entry name" value="Outer arm dynein light chain 1"/>
    <property type="match status" value="1"/>
</dbReference>
<dbReference type="InterPro" id="IPR029071">
    <property type="entry name" value="Ubiquitin-like_domsf"/>
</dbReference>
<dbReference type="PANTHER" id="PTHR47936">
    <property type="entry name" value="PPR_LONG DOMAIN-CONTAINING PROTEIN"/>
    <property type="match status" value="1"/>
</dbReference>
<dbReference type="PANTHER" id="PTHR47936:SF1">
    <property type="entry name" value="PENTATRICOPEPTIDE REPEAT-CONTAINING PROTEIN GUN1, CHLOROPLASTIC"/>
    <property type="match status" value="1"/>
</dbReference>
<keyword evidence="1" id="KW-0433">Leucine-rich repeat</keyword>